<evidence type="ECO:0000256" key="6">
    <source>
        <dbReference type="ARBA" id="ARBA00023049"/>
    </source>
</evidence>
<feature type="non-terminal residue" evidence="8">
    <location>
        <position position="257"/>
    </location>
</feature>
<evidence type="ECO:0000256" key="4">
    <source>
        <dbReference type="ARBA" id="ARBA00022801"/>
    </source>
</evidence>
<dbReference type="GO" id="GO:0046872">
    <property type="term" value="F:metal ion binding"/>
    <property type="evidence" value="ECO:0007669"/>
    <property type="project" value="UniProtKB-KW"/>
</dbReference>
<dbReference type="SUPFAM" id="SSF55486">
    <property type="entry name" value="Metalloproteases ('zincins'), catalytic domain"/>
    <property type="match status" value="1"/>
</dbReference>
<dbReference type="GO" id="GO:0004222">
    <property type="term" value="F:metalloendopeptidase activity"/>
    <property type="evidence" value="ECO:0007669"/>
    <property type="project" value="InterPro"/>
</dbReference>
<evidence type="ECO:0000256" key="2">
    <source>
        <dbReference type="ARBA" id="ARBA00022670"/>
    </source>
</evidence>
<organism evidence="8">
    <name type="scientific">marine sediment metagenome</name>
    <dbReference type="NCBI Taxonomy" id="412755"/>
    <lineage>
        <taxon>unclassified sequences</taxon>
        <taxon>metagenomes</taxon>
        <taxon>ecological metagenomes</taxon>
    </lineage>
</organism>
<dbReference type="InterPro" id="IPR001567">
    <property type="entry name" value="Pept_M3A_M3B_dom"/>
</dbReference>
<sequence>DEFAPCGKVDKLYSFEEAGKFIVEQAGRFSPDMAEFMRMALDNRWVEAEDRAGKRAGGYCTSLGPIKQSRIFMTYAGSFENLLTLAHELGHAYHQWVLKDRPPFAAGYPMNLAETASIFTETLVVDAALEAADDPQEKLMLLEQKLQGTYVMYTDLHSRYLFEKNFYEERKSGMVSRERLSEMMVDAQRQAFAGLLDESGYHPLFWCSKLHFYYTEVPFYNFPYTFGFLFAGGVYDRAQREGSSFADKYSALLADTG</sequence>
<dbReference type="EMBL" id="BARS01036543">
    <property type="protein sequence ID" value="GAG16231.1"/>
    <property type="molecule type" value="Genomic_DNA"/>
</dbReference>
<keyword evidence="2" id="KW-0645">Protease</keyword>
<gene>
    <name evidence="8" type="ORF">S01H1_56151</name>
</gene>
<dbReference type="PANTHER" id="PTHR34217">
    <property type="entry name" value="METAL-DEPENDENT CARBOXYPEPTIDASE"/>
    <property type="match status" value="1"/>
</dbReference>
<accession>X0WU21</accession>
<evidence type="ECO:0000313" key="8">
    <source>
        <dbReference type="EMBL" id="GAG16231.1"/>
    </source>
</evidence>
<name>X0WU21_9ZZZZ</name>
<evidence type="ECO:0000256" key="5">
    <source>
        <dbReference type="ARBA" id="ARBA00022833"/>
    </source>
</evidence>
<dbReference type="PANTHER" id="PTHR34217:SF1">
    <property type="entry name" value="CARBOXYPEPTIDASE 1"/>
    <property type="match status" value="1"/>
</dbReference>
<dbReference type="Gene3D" id="1.10.1370.20">
    <property type="entry name" value="Oligoendopeptidase f, C-terminal domain"/>
    <property type="match status" value="1"/>
</dbReference>
<dbReference type="Pfam" id="PF01432">
    <property type="entry name" value="Peptidase_M3"/>
    <property type="match status" value="1"/>
</dbReference>
<keyword evidence="4" id="KW-0378">Hydrolase</keyword>
<dbReference type="GO" id="GO:0006508">
    <property type="term" value="P:proteolysis"/>
    <property type="evidence" value="ECO:0007669"/>
    <property type="project" value="UniProtKB-KW"/>
</dbReference>
<comment type="caution">
    <text evidence="8">The sequence shown here is derived from an EMBL/GenBank/DDBJ whole genome shotgun (WGS) entry which is preliminary data.</text>
</comment>
<dbReference type="InterPro" id="IPR001333">
    <property type="entry name" value="Peptidase_M32_Taq"/>
</dbReference>
<dbReference type="InterPro" id="IPR042088">
    <property type="entry name" value="OligoPept_F_C"/>
</dbReference>
<evidence type="ECO:0000259" key="7">
    <source>
        <dbReference type="Pfam" id="PF01432"/>
    </source>
</evidence>
<feature type="non-terminal residue" evidence="8">
    <location>
        <position position="1"/>
    </location>
</feature>
<dbReference type="AlphaFoldDB" id="X0WU21"/>
<evidence type="ECO:0000256" key="1">
    <source>
        <dbReference type="ARBA" id="ARBA00001947"/>
    </source>
</evidence>
<dbReference type="GO" id="GO:0004181">
    <property type="term" value="F:metallocarboxypeptidase activity"/>
    <property type="evidence" value="ECO:0007669"/>
    <property type="project" value="InterPro"/>
</dbReference>
<keyword evidence="5" id="KW-0862">Zinc</keyword>
<protein>
    <recommendedName>
        <fullName evidence="7">Peptidase M3A/M3B catalytic domain-containing protein</fullName>
    </recommendedName>
</protein>
<keyword evidence="6" id="KW-0482">Metalloprotease</keyword>
<proteinExistence type="predicted"/>
<reference evidence="8" key="1">
    <citation type="journal article" date="2014" name="Front. Microbiol.">
        <title>High frequency of phylogenetically diverse reductive dehalogenase-homologous genes in deep subseafloor sedimentary metagenomes.</title>
        <authorList>
            <person name="Kawai M."/>
            <person name="Futagami T."/>
            <person name="Toyoda A."/>
            <person name="Takaki Y."/>
            <person name="Nishi S."/>
            <person name="Hori S."/>
            <person name="Arai W."/>
            <person name="Tsubouchi T."/>
            <person name="Morono Y."/>
            <person name="Uchiyama I."/>
            <person name="Ito T."/>
            <person name="Fujiyama A."/>
            <person name="Inagaki F."/>
            <person name="Takami H."/>
        </authorList>
    </citation>
    <scope>NUCLEOTIDE SEQUENCE</scope>
    <source>
        <strain evidence="8">Expedition CK06-06</strain>
    </source>
</reference>
<keyword evidence="3" id="KW-0479">Metal-binding</keyword>
<evidence type="ECO:0000256" key="3">
    <source>
        <dbReference type="ARBA" id="ARBA00022723"/>
    </source>
</evidence>
<feature type="domain" description="Peptidase M3A/M3B catalytic" evidence="7">
    <location>
        <begin position="36"/>
        <end position="242"/>
    </location>
</feature>
<comment type="cofactor">
    <cofactor evidence="1">
        <name>Zn(2+)</name>
        <dbReference type="ChEBI" id="CHEBI:29105"/>
    </cofactor>
</comment>